<gene>
    <name evidence="1" type="ORF">SAE01_35960</name>
</gene>
<evidence type="ECO:0000313" key="1">
    <source>
        <dbReference type="EMBL" id="GEO11100.1"/>
    </source>
</evidence>
<dbReference type="EMBL" id="BJYT01000016">
    <property type="protein sequence ID" value="GEO11100.1"/>
    <property type="molecule type" value="Genomic_DNA"/>
</dbReference>
<reference evidence="1 2" key="1">
    <citation type="submission" date="2019-07" db="EMBL/GenBank/DDBJ databases">
        <title>Whole genome shotgun sequence of Segetibacter aerophilus NBRC 106135.</title>
        <authorList>
            <person name="Hosoyama A."/>
            <person name="Uohara A."/>
            <person name="Ohji S."/>
            <person name="Ichikawa N."/>
        </authorList>
    </citation>
    <scope>NUCLEOTIDE SEQUENCE [LARGE SCALE GENOMIC DNA]</scope>
    <source>
        <strain evidence="1 2">NBRC 106135</strain>
    </source>
</reference>
<organism evidence="1 2">
    <name type="scientific">Segetibacter aerophilus</name>
    <dbReference type="NCBI Taxonomy" id="670293"/>
    <lineage>
        <taxon>Bacteria</taxon>
        <taxon>Pseudomonadati</taxon>
        <taxon>Bacteroidota</taxon>
        <taxon>Chitinophagia</taxon>
        <taxon>Chitinophagales</taxon>
        <taxon>Chitinophagaceae</taxon>
        <taxon>Segetibacter</taxon>
    </lineage>
</organism>
<accession>A0A512BGK5</accession>
<protein>
    <submittedName>
        <fullName evidence="1">Uncharacterized protein</fullName>
    </submittedName>
</protein>
<comment type="caution">
    <text evidence="1">The sequence shown here is derived from an EMBL/GenBank/DDBJ whole genome shotgun (WGS) entry which is preliminary data.</text>
</comment>
<proteinExistence type="predicted"/>
<keyword evidence="2" id="KW-1185">Reference proteome</keyword>
<name>A0A512BGK5_9BACT</name>
<dbReference type="Proteomes" id="UP000321513">
    <property type="component" value="Unassembled WGS sequence"/>
</dbReference>
<evidence type="ECO:0000313" key="2">
    <source>
        <dbReference type="Proteomes" id="UP000321513"/>
    </source>
</evidence>
<dbReference type="AlphaFoldDB" id="A0A512BGK5"/>
<sequence>MKNIKNFNKMSNNSEKLEITVFTDWLYFQPQHLSNLIDVLEFVECTVLYYHIKRGKQEIYLCIEEKMELNIREDIKTNIKKMNDDETKKQVVIVKVRGIDLEGHKVQTVTVKEYAVEIMDAE</sequence>
<dbReference type="RefSeq" id="WP_147205211.1">
    <property type="nucleotide sequence ID" value="NZ_BJYT01000016.1"/>
</dbReference>